<accession>A0A517ZIV4</accession>
<keyword evidence="2" id="KW-1185">Reference proteome</keyword>
<name>A0A517ZIV4_9PLAN</name>
<proteinExistence type="predicted"/>
<dbReference type="RefSeq" id="WP_145374417.1">
    <property type="nucleotide sequence ID" value="NZ_CAXBED010000471.1"/>
</dbReference>
<organism evidence="1 2">
    <name type="scientific">Symmachiella dynata</name>
    <dbReference type="NCBI Taxonomy" id="2527995"/>
    <lineage>
        <taxon>Bacteria</taxon>
        <taxon>Pseudomonadati</taxon>
        <taxon>Planctomycetota</taxon>
        <taxon>Planctomycetia</taxon>
        <taxon>Planctomycetales</taxon>
        <taxon>Planctomycetaceae</taxon>
        <taxon>Symmachiella</taxon>
    </lineage>
</organism>
<evidence type="ECO:0000313" key="2">
    <source>
        <dbReference type="Proteomes" id="UP000319383"/>
    </source>
</evidence>
<dbReference type="Proteomes" id="UP000319383">
    <property type="component" value="Chromosome"/>
</dbReference>
<evidence type="ECO:0000313" key="1">
    <source>
        <dbReference type="EMBL" id="QDU42357.1"/>
    </source>
</evidence>
<gene>
    <name evidence="1" type="ORF">Mal52_08130</name>
</gene>
<sequence>MLHINQQKLPRTVLSYLSFRMSGVATLQFIELSRQLPDVDLESQGFLTEVPFLREVPPHVQIELLAETWSKHVAEKPYEASLLDESVIYAACETASYIVQNNPELVPSLLSGGPLEAQIDVGQELAESLQKLHLNLANEGDFLLISQFMDMPPEECQEWKQRYGLEDEDIEPMFDALARWNISPSVEQNLSGLFSPNEIRRMLPLLGVRAHDPAES</sequence>
<reference evidence="1 2" key="1">
    <citation type="submission" date="2019-02" db="EMBL/GenBank/DDBJ databases">
        <title>Deep-cultivation of Planctomycetes and their phenomic and genomic characterization uncovers novel biology.</title>
        <authorList>
            <person name="Wiegand S."/>
            <person name="Jogler M."/>
            <person name="Boedeker C."/>
            <person name="Pinto D."/>
            <person name="Vollmers J."/>
            <person name="Rivas-Marin E."/>
            <person name="Kohn T."/>
            <person name="Peeters S.H."/>
            <person name="Heuer A."/>
            <person name="Rast P."/>
            <person name="Oberbeckmann S."/>
            <person name="Bunk B."/>
            <person name="Jeske O."/>
            <person name="Meyerdierks A."/>
            <person name="Storesund J.E."/>
            <person name="Kallscheuer N."/>
            <person name="Luecker S."/>
            <person name="Lage O.M."/>
            <person name="Pohl T."/>
            <person name="Merkel B.J."/>
            <person name="Hornburger P."/>
            <person name="Mueller R.-W."/>
            <person name="Bruemmer F."/>
            <person name="Labrenz M."/>
            <person name="Spormann A.M."/>
            <person name="Op den Camp H."/>
            <person name="Overmann J."/>
            <person name="Amann R."/>
            <person name="Jetten M.S.M."/>
            <person name="Mascher T."/>
            <person name="Medema M.H."/>
            <person name="Devos D.P."/>
            <person name="Kaster A.-K."/>
            <person name="Ovreas L."/>
            <person name="Rohde M."/>
            <person name="Galperin M.Y."/>
            <person name="Jogler C."/>
        </authorList>
    </citation>
    <scope>NUCLEOTIDE SEQUENCE [LARGE SCALE GENOMIC DNA]</scope>
    <source>
        <strain evidence="1 2">Mal52</strain>
    </source>
</reference>
<dbReference type="EMBL" id="CP036276">
    <property type="protein sequence ID" value="QDU42357.1"/>
    <property type="molecule type" value="Genomic_DNA"/>
</dbReference>
<protein>
    <submittedName>
        <fullName evidence="1">Uncharacterized protein</fullName>
    </submittedName>
</protein>
<dbReference type="KEGG" id="sdyn:Mal52_08130"/>
<dbReference type="AlphaFoldDB" id="A0A517ZIV4"/>